<sequence>MSATDPKQPEYPPWPSLHVSLQHPKNLALYARRQAKVPDGIRVMVL</sequence>
<name>A0ABX5LFN4_9MICO</name>
<gene>
    <name evidence="1" type="ORF">B0H03_10253</name>
</gene>
<keyword evidence="2" id="KW-1185">Reference proteome</keyword>
<dbReference type="EMBL" id="QGDV01000002">
    <property type="protein sequence ID" value="PWJ65913.1"/>
    <property type="molecule type" value="Genomic_DNA"/>
</dbReference>
<dbReference type="Proteomes" id="UP000245674">
    <property type="component" value="Unassembled WGS sequence"/>
</dbReference>
<proteinExistence type="predicted"/>
<organism evidence="1 2">
    <name type="scientific">Rathayibacter iranicus NCPPB 2253 = VKM Ac-1602</name>
    <dbReference type="NCBI Taxonomy" id="1328868"/>
    <lineage>
        <taxon>Bacteria</taxon>
        <taxon>Bacillati</taxon>
        <taxon>Actinomycetota</taxon>
        <taxon>Actinomycetes</taxon>
        <taxon>Micrococcales</taxon>
        <taxon>Microbacteriaceae</taxon>
        <taxon>Rathayibacter</taxon>
    </lineage>
</organism>
<evidence type="ECO:0000313" key="2">
    <source>
        <dbReference type="Proteomes" id="UP000245674"/>
    </source>
</evidence>
<protein>
    <submittedName>
        <fullName evidence="1">Uncharacterized protein</fullName>
    </submittedName>
</protein>
<evidence type="ECO:0000313" key="1">
    <source>
        <dbReference type="EMBL" id="PWJ65913.1"/>
    </source>
</evidence>
<comment type="caution">
    <text evidence="1">The sequence shown here is derived from an EMBL/GenBank/DDBJ whole genome shotgun (WGS) entry which is preliminary data.</text>
</comment>
<accession>A0ABX5LFN4</accession>
<reference evidence="1 2" key="1">
    <citation type="submission" date="2018-03" db="EMBL/GenBank/DDBJ databases">
        <title>Genomic Encyclopedia of Type Strains, Phase III (KMG-III): the genomes of soil and plant-associated and newly described type strains.</title>
        <authorList>
            <person name="Whitman W."/>
        </authorList>
    </citation>
    <scope>NUCLEOTIDE SEQUENCE [LARGE SCALE GENOMIC DNA]</scope>
    <source>
        <strain evidence="1 2">VKM Ac-1602</strain>
    </source>
</reference>